<dbReference type="Proteomes" id="UP001218218">
    <property type="component" value="Unassembled WGS sequence"/>
</dbReference>
<proteinExistence type="predicted"/>
<dbReference type="EMBL" id="JARIHO010000110">
    <property type="protein sequence ID" value="KAJ7302889.1"/>
    <property type="molecule type" value="Genomic_DNA"/>
</dbReference>
<feature type="non-terminal residue" evidence="1">
    <location>
        <position position="1"/>
    </location>
</feature>
<organism evidence="1 2">
    <name type="scientific">Mycena albidolilacea</name>
    <dbReference type="NCBI Taxonomy" id="1033008"/>
    <lineage>
        <taxon>Eukaryota</taxon>
        <taxon>Fungi</taxon>
        <taxon>Dikarya</taxon>
        <taxon>Basidiomycota</taxon>
        <taxon>Agaricomycotina</taxon>
        <taxon>Agaricomycetes</taxon>
        <taxon>Agaricomycetidae</taxon>
        <taxon>Agaricales</taxon>
        <taxon>Marasmiineae</taxon>
        <taxon>Mycenaceae</taxon>
        <taxon>Mycena</taxon>
    </lineage>
</organism>
<evidence type="ECO:0000313" key="2">
    <source>
        <dbReference type="Proteomes" id="UP001218218"/>
    </source>
</evidence>
<evidence type="ECO:0000313" key="1">
    <source>
        <dbReference type="EMBL" id="KAJ7302889.1"/>
    </source>
</evidence>
<accession>A0AAD6Z0R8</accession>
<sequence length="183" mass="21002">RTQILSIVNAVWDDGLFITFGLLPHIIAPNSAVYRTDRCLETIRHAKKAPVLFIWMRVSDLLLQFSFPNAVYAVAFFTPGSAPFQCVDMSYILLRFMDKYIRSGNYNRFNLVSLSYKLGPSGTFGVLLFDERLRTAYHQARVRARASQNSFRRQYDHPISTWPSNSIFLKGADVVAQLMRNAR</sequence>
<dbReference type="AlphaFoldDB" id="A0AAD6Z0R8"/>
<protein>
    <submittedName>
        <fullName evidence="1">Uncharacterized protein</fullName>
    </submittedName>
</protein>
<name>A0AAD6Z0R8_9AGAR</name>
<reference evidence="1" key="1">
    <citation type="submission" date="2023-03" db="EMBL/GenBank/DDBJ databases">
        <title>Massive genome expansion in bonnet fungi (Mycena s.s.) driven by repeated elements and novel gene families across ecological guilds.</title>
        <authorList>
            <consortium name="Lawrence Berkeley National Laboratory"/>
            <person name="Harder C.B."/>
            <person name="Miyauchi S."/>
            <person name="Viragh M."/>
            <person name="Kuo A."/>
            <person name="Thoen E."/>
            <person name="Andreopoulos B."/>
            <person name="Lu D."/>
            <person name="Skrede I."/>
            <person name="Drula E."/>
            <person name="Henrissat B."/>
            <person name="Morin E."/>
            <person name="Kohler A."/>
            <person name="Barry K."/>
            <person name="LaButti K."/>
            <person name="Morin E."/>
            <person name="Salamov A."/>
            <person name="Lipzen A."/>
            <person name="Mereny Z."/>
            <person name="Hegedus B."/>
            <person name="Baldrian P."/>
            <person name="Stursova M."/>
            <person name="Weitz H."/>
            <person name="Taylor A."/>
            <person name="Grigoriev I.V."/>
            <person name="Nagy L.G."/>
            <person name="Martin F."/>
            <person name="Kauserud H."/>
        </authorList>
    </citation>
    <scope>NUCLEOTIDE SEQUENCE</scope>
    <source>
        <strain evidence="1">CBHHK002</strain>
    </source>
</reference>
<feature type="non-terminal residue" evidence="1">
    <location>
        <position position="183"/>
    </location>
</feature>
<keyword evidence="2" id="KW-1185">Reference proteome</keyword>
<comment type="caution">
    <text evidence="1">The sequence shown here is derived from an EMBL/GenBank/DDBJ whole genome shotgun (WGS) entry which is preliminary data.</text>
</comment>
<gene>
    <name evidence="1" type="ORF">DFH08DRAFT_650246</name>
</gene>